<comment type="pathway">
    <text evidence="4">Lipid metabolism.</text>
</comment>
<dbReference type="PANTHER" id="PTHR46382">
    <property type="entry name" value="PHOSPHATIDATE CYTIDYLYLTRANSFERASE"/>
    <property type="match status" value="1"/>
</dbReference>
<evidence type="ECO:0000256" key="12">
    <source>
        <dbReference type="ARBA" id="ARBA00022695"/>
    </source>
</evidence>
<evidence type="ECO:0000256" key="19">
    <source>
        <dbReference type="ARBA" id="ARBA00031825"/>
    </source>
</evidence>
<dbReference type="GO" id="GO:0016024">
    <property type="term" value="P:CDP-diacylglycerol biosynthetic process"/>
    <property type="evidence" value="ECO:0007669"/>
    <property type="project" value="TreeGrafter"/>
</dbReference>
<dbReference type="GO" id="GO:0004605">
    <property type="term" value="F:phosphatidate cytidylyltransferase activity"/>
    <property type="evidence" value="ECO:0007669"/>
    <property type="project" value="UniProtKB-EC"/>
</dbReference>
<dbReference type="EMBL" id="WSRR01000023">
    <property type="protein sequence ID" value="MVX61517.1"/>
    <property type="molecule type" value="Genomic_DNA"/>
</dbReference>
<comment type="pathway">
    <text evidence="3">Phospholipid metabolism; CDP-diacylglycerol biosynthesis; CDP-diacylglycerol from sn-glycerol 3-phosphate: step 3/3.</text>
</comment>
<reference evidence="26 27" key="1">
    <citation type="submission" date="2019-12" db="EMBL/GenBank/DDBJ databases">
        <title>Microbes associate with the intestines of laboratory mice.</title>
        <authorList>
            <person name="Navarre W."/>
            <person name="Wong E."/>
        </authorList>
    </citation>
    <scope>NUCLEOTIDE SEQUENCE [LARGE SCALE GENOMIC DNA]</scope>
    <source>
        <strain evidence="26 27">NM66_B29</strain>
    </source>
</reference>
<evidence type="ECO:0000256" key="4">
    <source>
        <dbReference type="ARBA" id="ARBA00005189"/>
    </source>
</evidence>
<keyword evidence="15 25" id="KW-0472">Membrane</keyword>
<organism evidence="26 27">
    <name type="scientific">Adlercreutzia mucosicola</name>
    <dbReference type="NCBI Taxonomy" id="580026"/>
    <lineage>
        <taxon>Bacteria</taxon>
        <taxon>Bacillati</taxon>
        <taxon>Actinomycetota</taxon>
        <taxon>Coriobacteriia</taxon>
        <taxon>Eggerthellales</taxon>
        <taxon>Eggerthellaceae</taxon>
        <taxon>Adlercreutzia</taxon>
    </lineage>
</organism>
<comment type="subcellular location">
    <subcellularLocation>
        <location evidence="2">Cell membrane</location>
        <topology evidence="2">Multi-pass membrane protein</topology>
    </subcellularLocation>
</comment>
<evidence type="ECO:0000256" key="22">
    <source>
        <dbReference type="ARBA" id="ARBA00032743"/>
    </source>
</evidence>
<evidence type="ECO:0000256" key="24">
    <source>
        <dbReference type="SAM" id="MobiDB-lite"/>
    </source>
</evidence>
<evidence type="ECO:0000256" key="10">
    <source>
        <dbReference type="ARBA" id="ARBA00022679"/>
    </source>
</evidence>
<feature type="transmembrane region" description="Helical" evidence="25">
    <location>
        <begin position="363"/>
        <end position="384"/>
    </location>
</feature>
<comment type="similarity">
    <text evidence="5">Belongs to the CDS family.</text>
</comment>
<evidence type="ECO:0000256" key="16">
    <source>
        <dbReference type="ARBA" id="ARBA00023209"/>
    </source>
</evidence>
<evidence type="ECO:0000256" key="17">
    <source>
        <dbReference type="ARBA" id="ARBA00023264"/>
    </source>
</evidence>
<evidence type="ECO:0000256" key="23">
    <source>
        <dbReference type="ARBA" id="ARBA00033406"/>
    </source>
</evidence>
<feature type="region of interest" description="Disordered" evidence="24">
    <location>
        <begin position="79"/>
        <end position="104"/>
    </location>
</feature>
<evidence type="ECO:0000256" key="1">
    <source>
        <dbReference type="ARBA" id="ARBA00001698"/>
    </source>
</evidence>
<evidence type="ECO:0000256" key="8">
    <source>
        <dbReference type="ARBA" id="ARBA00022475"/>
    </source>
</evidence>
<dbReference type="Pfam" id="PF01148">
    <property type="entry name" value="CTP_transf_1"/>
    <property type="match status" value="1"/>
</dbReference>
<evidence type="ECO:0000256" key="14">
    <source>
        <dbReference type="ARBA" id="ARBA00023098"/>
    </source>
</evidence>
<evidence type="ECO:0000256" key="21">
    <source>
        <dbReference type="ARBA" id="ARBA00032396"/>
    </source>
</evidence>
<keyword evidence="16" id="KW-0594">Phospholipid biosynthesis</keyword>
<name>A0A6N8JQV3_9ACTN</name>
<keyword evidence="12 26" id="KW-0548">Nucleotidyltransferase</keyword>
<evidence type="ECO:0000313" key="26">
    <source>
        <dbReference type="EMBL" id="MVX61517.1"/>
    </source>
</evidence>
<feature type="compositionally biased region" description="Basic and acidic residues" evidence="24">
    <location>
        <begin position="28"/>
        <end position="40"/>
    </location>
</feature>
<evidence type="ECO:0000256" key="7">
    <source>
        <dbReference type="ARBA" id="ARBA00019373"/>
    </source>
</evidence>
<sequence length="385" mass="42138">MKGGISEDEKKSRARRARERLRQGVPHRKPDGARCADERERIGFGLLTESDEERELPPLACDPESAPCGPPWHYDLSEEEQQALQEKRETRQQQRDRLKRKALEKTPKKLKNASDLQVRFRTGAVYTAVTVLCVLAGDVPMVLMLMAVAGICAGEFFYMLRSDAKLPNEMLGIIAAVLYPLSVYLAGLIGAMLVSLALLLALLVWYVFWLRARIPDVGVSFFGAAYTGLLLCGLIVIRVSLPDPWGGIMVLLLFLSVWANDAFAYLVGSKIGRHKLAPRTSPKKSWEGFLAGLIGSVLFWCAMSFVPGVTMTILQAVAFGMISGCMGVLGDLAESRIKRNSGFKDSGTIMPGHGGLLDRSDSLFLTSITAAILLVVGGCIPYVVF</sequence>
<proteinExistence type="inferred from homology"/>
<keyword evidence="13 25" id="KW-1133">Transmembrane helix</keyword>
<evidence type="ECO:0000256" key="18">
    <source>
        <dbReference type="ARBA" id="ARBA00029893"/>
    </source>
</evidence>
<accession>A0A6N8JQV3</accession>
<evidence type="ECO:0000256" key="25">
    <source>
        <dbReference type="SAM" id="Phobius"/>
    </source>
</evidence>
<evidence type="ECO:0000256" key="13">
    <source>
        <dbReference type="ARBA" id="ARBA00022989"/>
    </source>
</evidence>
<evidence type="ECO:0000256" key="15">
    <source>
        <dbReference type="ARBA" id="ARBA00023136"/>
    </source>
</evidence>
<feature type="transmembrane region" description="Helical" evidence="25">
    <location>
        <begin position="245"/>
        <end position="267"/>
    </location>
</feature>
<keyword evidence="27" id="KW-1185">Reference proteome</keyword>
<dbReference type="GO" id="GO:0005886">
    <property type="term" value="C:plasma membrane"/>
    <property type="evidence" value="ECO:0007669"/>
    <property type="project" value="UniProtKB-SubCell"/>
</dbReference>
<keyword evidence="10 26" id="KW-0808">Transferase</keyword>
<evidence type="ECO:0000256" key="20">
    <source>
        <dbReference type="ARBA" id="ARBA00032253"/>
    </source>
</evidence>
<keyword evidence="14" id="KW-0443">Lipid metabolism</keyword>
<dbReference type="EC" id="2.7.7.41" evidence="6"/>
<keyword evidence="11 25" id="KW-0812">Transmembrane</keyword>
<evidence type="ECO:0000256" key="5">
    <source>
        <dbReference type="ARBA" id="ARBA00010185"/>
    </source>
</evidence>
<feature type="compositionally biased region" description="Basic and acidic residues" evidence="24">
    <location>
        <begin position="85"/>
        <end position="104"/>
    </location>
</feature>
<evidence type="ECO:0000256" key="9">
    <source>
        <dbReference type="ARBA" id="ARBA00022516"/>
    </source>
</evidence>
<dbReference type="OrthoDB" id="9799199at2"/>
<protein>
    <recommendedName>
        <fullName evidence="7">Phosphatidate cytidylyltransferase</fullName>
        <ecNumber evidence="6">2.7.7.41</ecNumber>
    </recommendedName>
    <alternativeName>
        <fullName evidence="20">CDP-DAG synthase</fullName>
    </alternativeName>
    <alternativeName>
        <fullName evidence="22">CDP-DG synthase</fullName>
    </alternativeName>
    <alternativeName>
        <fullName evidence="18">CDP-diacylglycerol synthase</fullName>
    </alternativeName>
    <alternativeName>
        <fullName evidence="21">CDP-diglyceride pyrophosphorylase</fullName>
    </alternativeName>
    <alternativeName>
        <fullName evidence="23">CDP-diglyceride synthase</fullName>
    </alternativeName>
    <alternativeName>
        <fullName evidence="19">CTP:phosphatidate cytidylyltransferase</fullName>
    </alternativeName>
</protein>
<feature type="transmembrane region" description="Helical" evidence="25">
    <location>
        <begin position="217"/>
        <end position="239"/>
    </location>
</feature>
<feature type="transmembrane region" description="Helical" evidence="25">
    <location>
        <begin position="191"/>
        <end position="210"/>
    </location>
</feature>
<comment type="catalytic activity">
    <reaction evidence="1">
        <text>a 1,2-diacyl-sn-glycero-3-phosphate + CTP + H(+) = a CDP-1,2-diacyl-sn-glycerol + diphosphate</text>
        <dbReference type="Rhea" id="RHEA:16229"/>
        <dbReference type="ChEBI" id="CHEBI:15378"/>
        <dbReference type="ChEBI" id="CHEBI:33019"/>
        <dbReference type="ChEBI" id="CHEBI:37563"/>
        <dbReference type="ChEBI" id="CHEBI:58332"/>
        <dbReference type="ChEBI" id="CHEBI:58608"/>
        <dbReference type="EC" id="2.7.7.41"/>
    </reaction>
</comment>
<feature type="region of interest" description="Disordered" evidence="24">
    <location>
        <begin position="45"/>
        <end position="64"/>
    </location>
</feature>
<feature type="region of interest" description="Disordered" evidence="24">
    <location>
        <begin position="1"/>
        <end position="40"/>
    </location>
</feature>
<feature type="transmembrane region" description="Helical" evidence="25">
    <location>
        <begin position="288"/>
        <end position="306"/>
    </location>
</feature>
<dbReference type="AlphaFoldDB" id="A0A6N8JQV3"/>
<evidence type="ECO:0000256" key="6">
    <source>
        <dbReference type="ARBA" id="ARBA00012487"/>
    </source>
</evidence>
<keyword evidence="17" id="KW-1208">Phospholipid metabolism</keyword>
<evidence type="ECO:0000256" key="11">
    <source>
        <dbReference type="ARBA" id="ARBA00022692"/>
    </source>
</evidence>
<keyword evidence="9" id="KW-0444">Lipid biosynthesis</keyword>
<dbReference type="Proteomes" id="UP000463388">
    <property type="component" value="Unassembled WGS sequence"/>
</dbReference>
<gene>
    <name evidence="26" type="ORF">GKZ27_08625</name>
</gene>
<feature type="compositionally biased region" description="Basic and acidic residues" evidence="24">
    <location>
        <begin position="1"/>
        <end position="11"/>
    </location>
</feature>
<evidence type="ECO:0000256" key="2">
    <source>
        <dbReference type="ARBA" id="ARBA00004651"/>
    </source>
</evidence>
<dbReference type="PANTHER" id="PTHR46382:SF1">
    <property type="entry name" value="PHOSPHATIDATE CYTIDYLYLTRANSFERASE"/>
    <property type="match status" value="1"/>
</dbReference>
<evidence type="ECO:0000256" key="3">
    <source>
        <dbReference type="ARBA" id="ARBA00005119"/>
    </source>
</evidence>
<keyword evidence="8" id="KW-1003">Cell membrane</keyword>
<evidence type="ECO:0000313" key="27">
    <source>
        <dbReference type="Proteomes" id="UP000463388"/>
    </source>
</evidence>
<comment type="caution">
    <text evidence="26">The sequence shown here is derived from an EMBL/GenBank/DDBJ whole genome shotgun (WGS) entry which is preliminary data.</text>
</comment>